<organism evidence="2 3">
    <name type="scientific">Takifugu flavidus</name>
    <name type="common">sansaifugu</name>
    <dbReference type="NCBI Taxonomy" id="433684"/>
    <lineage>
        <taxon>Eukaryota</taxon>
        <taxon>Metazoa</taxon>
        <taxon>Chordata</taxon>
        <taxon>Craniata</taxon>
        <taxon>Vertebrata</taxon>
        <taxon>Euteleostomi</taxon>
        <taxon>Actinopterygii</taxon>
        <taxon>Neopterygii</taxon>
        <taxon>Teleostei</taxon>
        <taxon>Neoteleostei</taxon>
        <taxon>Acanthomorphata</taxon>
        <taxon>Eupercaria</taxon>
        <taxon>Tetraodontiformes</taxon>
        <taxon>Tetradontoidea</taxon>
        <taxon>Tetraodontidae</taxon>
        <taxon>Takifugu</taxon>
    </lineage>
</organism>
<proteinExistence type="predicted"/>
<evidence type="ECO:0000256" key="1">
    <source>
        <dbReference type="SAM" id="MobiDB-lite"/>
    </source>
</evidence>
<evidence type="ECO:0000313" key="3">
    <source>
        <dbReference type="Proteomes" id="UP000324091"/>
    </source>
</evidence>
<evidence type="ECO:0000313" key="2">
    <source>
        <dbReference type="EMBL" id="TWW67113.1"/>
    </source>
</evidence>
<dbReference type="Proteomes" id="UP000324091">
    <property type="component" value="Chromosome 2"/>
</dbReference>
<name>A0A5C6NIQ6_9TELE</name>
<feature type="compositionally biased region" description="Basic and acidic residues" evidence="1">
    <location>
        <begin position="124"/>
        <end position="141"/>
    </location>
</feature>
<accession>A0A5C6NIQ6</accession>
<feature type="compositionally biased region" description="Basic and acidic residues" evidence="1">
    <location>
        <begin position="104"/>
        <end position="114"/>
    </location>
</feature>
<keyword evidence="3" id="KW-1185">Reference proteome</keyword>
<comment type="caution">
    <text evidence="2">The sequence shown here is derived from an EMBL/GenBank/DDBJ whole genome shotgun (WGS) entry which is preliminary data.</text>
</comment>
<feature type="region of interest" description="Disordered" evidence="1">
    <location>
        <begin position="98"/>
        <end position="141"/>
    </location>
</feature>
<protein>
    <submittedName>
        <fullName evidence="2">Uncharacterized protein</fullName>
    </submittedName>
</protein>
<dbReference type="EMBL" id="RHFK02000012">
    <property type="protein sequence ID" value="TWW67113.1"/>
    <property type="molecule type" value="Genomic_DNA"/>
</dbReference>
<dbReference type="AlphaFoldDB" id="A0A5C6NIQ6"/>
<sequence length="141" mass="16330">MDEIPLTFNIPLSHKVEKKGPARWRYAQRGTRSRRSPWFSAATDTDRALDDGRRTLLHKDYEAAAGRLCHHMRVDCRGMGYDTVFVYWKSFHKINAEPEPVGRNLERDQAHVEDPPADGGLGREGGEERRGEERRGEERRE</sequence>
<reference evidence="2 3" key="1">
    <citation type="submission" date="2019-04" db="EMBL/GenBank/DDBJ databases">
        <title>Chromosome genome assembly for Takifugu flavidus.</title>
        <authorList>
            <person name="Xiao S."/>
        </authorList>
    </citation>
    <scope>NUCLEOTIDE SEQUENCE [LARGE SCALE GENOMIC DNA]</scope>
    <source>
        <strain evidence="2">HTHZ2018</strain>
        <tissue evidence="2">Muscle</tissue>
    </source>
</reference>
<gene>
    <name evidence="2" type="ORF">D4764_02G0001540</name>
</gene>